<gene>
    <name evidence="1" type="primary">A06g505280.1_BraROA</name>
    <name evidence="1" type="ORF">IGI04_023423</name>
</gene>
<comment type="caution">
    <text evidence="1">The sequence shown here is derived from an EMBL/GenBank/DDBJ whole genome shotgun (WGS) entry which is preliminary data.</text>
</comment>
<dbReference type="EMBL" id="JADBGQ010000006">
    <property type="protein sequence ID" value="KAG5393460.1"/>
    <property type="molecule type" value="Genomic_DNA"/>
</dbReference>
<dbReference type="Proteomes" id="UP000823674">
    <property type="component" value="Chromosome A06"/>
</dbReference>
<reference evidence="1 2" key="1">
    <citation type="submission" date="2021-03" db="EMBL/GenBank/DDBJ databases">
        <authorList>
            <person name="King G.J."/>
            <person name="Bancroft I."/>
            <person name="Baten A."/>
            <person name="Bloomfield J."/>
            <person name="Borpatragohain P."/>
            <person name="He Z."/>
            <person name="Irish N."/>
            <person name="Irwin J."/>
            <person name="Liu K."/>
            <person name="Mauleon R.P."/>
            <person name="Moore J."/>
            <person name="Morris R."/>
            <person name="Ostergaard L."/>
            <person name="Wang B."/>
            <person name="Wells R."/>
        </authorList>
    </citation>
    <scope>NUCLEOTIDE SEQUENCE [LARGE SCALE GENOMIC DNA]</scope>
    <source>
        <strain evidence="1">R-o-18</strain>
        <tissue evidence="1">Leaf</tissue>
    </source>
</reference>
<proteinExistence type="predicted"/>
<evidence type="ECO:0008006" key="3">
    <source>
        <dbReference type="Google" id="ProtNLM"/>
    </source>
</evidence>
<evidence type="ECO:0000313" key="2">
    <source>
        <dbReference type="Proteomes" id="UP000823674"/>
    </source>
</evidence>
<organism evidence="1 2">
    <name type="scientific">Brassica rapa subsp. trilocularis</name>
    <dbReference type="NCBI Taxonomy" id="1813537"/>
    <lineage>
        <taxon>Eukaryota</taxon>
        <taxon>Viridiplantae</taxon>
        <taxon>Streptophyta</taxon>
        <taxon>Embryophyta</taxon>
        <taxon>Tracheophyta</taxon>
        <taxon>Spermatophyta</taxon>
        <taxon>Magnoliopsida</taxon>
        <taxon>eudicotyledons</taxon>
        <taxon>Gunneridae</taxon>
        <taxon>Pentapetalae</taxon>
        <taxon>rosids</taxon>
        <taxon>malvids</taxon>
        <taxon>Brassicales</taxon>
        <taxon>Brassicaceae</taxon>
        <taxon>Brassiceae</taxon>
        <taxon>Brassica</taxon>
    </lineage>
</organism>
<evidence type="ECO:0000313" key="1">
    <source>
        <dbReference type="EMBL" id="KAG5393460.1"/>
    </source>
</evidence>
<sequence length="122" mass="14334">MRQWGQTHICLLCGEPNKTRGHLFFACPFTYTVWTTLMNPFLSNRLSKLDARLVKMVFQASIYWSWRERNGRRYLHPPHSAMYIVRTVHREMQNRLIALQVGSGDGVTNEGLSRWNTKTVLH</sequence>
<name>A0ABQ7M6E0_BRACM</name>
<accession>A0ABQ7M6E0</accession>
<protein>
    <recommendedName>
        <fullName evidence="3">Reverse transcriptase zinc-binding domain-containing protein</fullName>
    </recommendedName>
</protein>
<keyword evidence="2" id="KW-1185">Reference proteome</keyword>